<keyword evidence="1" id="KW-1133">Transmembrane helix</keyword>
<dbReference type="AlphaFoldDB" id="A0A8H6HRX3"/>
<proteinExistence type="predicted"/>
<keyword evidence="3" id="KW-1185">Reference proteome</keyword>
<evidence type="ECO:0000256" key="1">
    <source>
        <dbReference type="SAM" id="Phobius"/>
    </source>
</evidence>
<protein>
    <submittedName>
        <fullName evidence="2">Uncharacterized protein</fullName>
    </submittedName>
</protein>
<name>A0A8H6HRX3_9AGAR</name>
<reference evidence="2 3" key="1">
    <citation type="submission" date="2020-07" db="EMBL/GenBank/DDBJ databases">
        <title>Comparative genomics of pyrophilous fungi reveals a link between fire events and developmental genes.</title>
        <authorList>
            <consortium name="DOE Joint Genome Institute"/>
            <person name="Steindorff A.S."/>
            <person name="Carver A."/>
            <person name="Calhoun S."/>
            <person name="Stillman K."/>
            <person name="Liu H."/>
            <person name="Lipzen A."/>
            <person name="Pangilinan J."/>
            <person name="Labutti K."/>
            <person name="Bruns T.D."/>
            <person name="Grigoriev I.V."/>
        </authorList>
    </citation>
    <scope>NUCLEOTIDE SEQUENCE [LARGE SCALE GENOMIC DNA]</scope>
    <source>
        <strain evidence="2 3">CBS 144469</strain>
    </source>
</reference>
<sequence>MLHAGSRRGRGSFVVVGVLARASRVVQAGRRRRRAPGSVAGLVLVVVCGGEATPLSSGRSPDMRVIDRGESRYVCLSPSPVWFCAHGFVQPGFAVVVEIPPFSRMITFAVRALAVQDRCVGPYLGCCDVVQRMAGTCAGGGEDHELVAAVGVGPGRRSRISAQGCRRCCSASSLGLSTSSCTWTRLLAFGYVVVVVVCGCCVSRAISLGSVVGHGYLFRIVVDVIGVVHPIRKSRAHFACLLNENRAAH</sequence>
<evidence type="ECO:0000313" key="2">
    <source>
        <dbReference type="EMBL" id="KAF6751242.1"/>
    </source>
</evidence>
<accession>A0A8H6HRX3</accession>
<dbReference type="EMBL" id="JACGCI010000051">
    <property type="protein sequence ID" value="KAF6751242.1"/>
    <property type="molecule type" value="Genomic_DNA"/>
</dbReference>
<comment type="caution">
    <text evidence="2">The sequence shown here is derived from an EMBL/GenBank/DDBJ whole genome shotgun (WGS) entry which is preliminary data.</text>
</comment>
<evidence type="ECO:0000313" key="3">
    <source>
        <dbReference type="Proteomes" id="UP000521943"/>
    </source>
</evidence>
<feature type="transmembrane region" description="Helical" evidence="1">
    <location>
        <begin position="186"/>
        <end position="206"/>
    </location>
</feature>
<dbReference type="Proteomes" id="UP000521943">
    <property type="component" value="Unassembled WGS sequence"/>
</dbReference>
<keyword evidence="1" id="KW-0472">Membrane</keyword>
<keyword evidence="1" id="KW-0812">Transmembrane</keyword>
<gene>
    <name evidence="2" type="ORF">DFP72DRAFT_1172338</name>
</gene>
<organism evidence="2 3">
    <name type="scientific">Ephemerocybe angulata</name>
    <dbReference type="NCBI Taxonomy" id="980116"/>
    <lineage>
        <taxon>Eukaryota</taxon>
        <taxon>Fungi</taxon>
        <taxon>Dikarya</taxon>
        <taxon>Basidiomycota</taxon>
        <taxon>Agaricomycotina</taxon>
        <taxon>Agaricomycetes</taxon>
        <taxon>Agaricomycetidae</taxon>
        <taxon>Agaricales</taxon>
        <taxon>Agaricineae</taxon>
        <taxon>Psathyrellaceae</taxon>
        <taxon>Ephemerocybe</taxon>
    </lineage>
</organism>